<proteinExistence type="predicted"/>
<dbReference type="EMBL" id="LROM01000116">
    <property type="protein sequence ID" value="OEZ95960.1"/>
    <property type="molecule type" value="Genomic_DNA"/>
</dbReference>
<name>A0A1E7WDH1_9BURK</name>
<organism evidence="1 2">
    <name type="scientific">Duganella phyllosphaerae</name>
    <dbReference type="NCBI Taxonomy" id="762836"/>
    <lineage>
        <taxon>Bacteria</taxon>
        <taxon>Pseudomonadati</taxon>
        <taxon>Pseudomonadota</taxon>
        <taxon>Betaproteobacteria</taxon>
        <taxon>Burkholderiales</taxon>
        <taxon>Oxalobacteraceae</taxon>
        <taxon>Telluria group</taxon>
        <taxon>Duganella</taxon>
    </lineage>
</organism>
<dbReference type="Proteomes" id="UP000175989">
    <property type="component" value="Unassembled WGS sequence"/>
</dbReference>
<accession>A0A1E7WDH1</accession>
<comment type="caution">
    <text evidence="1">The sequence shown here is derived from an EMBL/GenBank/DDBJ whole genome shotgun (WGS) entry which is preliminary data.</text>
</comment>
<evidence type="ECO:0000313" key="2">
    <source>
        <dbReference type="Proteomes" id="UP000175989"/>
    </source>
</evidence>
<keyword evidence="2" id="KW-1185">Reference proteome</keyword>
<gene>
    <name evidence="1" type="ORF">DUPY_41480</name>
</gene>
<sequence>MISMARRLGAPVIEPHGYNASNTCASVASVRKVAVMVEVICSTLP</sequence>
<dbReference type="AlphaFoldDB" id="A0A1E7WDH1"/>
<evidence type="ECO:0000313" key="1">
    <source>
        <dbReference type="EMBL" id="OEZ95960.1"/>
    </source>
</evidence>
<reference evidence="2" key="1">
    <citation type="journal article" date="2016" name="Front. Microbiol.">
        <title>Molecular Keys to the Janthinobacterium and Duganella spp. Interaction with the Plant Pathogen Fusarium graminearum.</title>
        <authorList>
            <person name="Haack F.S."/>
            <person name="Poehlein A."/>
            <person name="Kroger C."/>
            <person name="Voigt C.A."/>
            <person name="Piepenbring M."/>
            <person name="Bode H.B."/>
            <person name="Daniel R."/>
            <person name="Schafer W."/>
            <person name="Streit W.R."/>
        </authorList>
    </citation>
    <scope>NUCLEOTIDE SEQUENCE [LARGE SCALE GENOMIC DNA]</scope>
    <source>
        <strain evidence="2">T54</strain>
    </source>
</reference>
<protein>
    <submittedName>
        <fullName evidence="1">Uncharacterized protein</fullName>
    </submittedName>
</protein>